<dbReference type="RefSeq" id="WP_186639484.1">
    <property type="nucleotide sequence ID" value="NZ_JACOAF010000034.1"/>
</dbReference>
<comment type="caution">
    <text evidence="4">The sequence shown here is derived from an EMBL/GenBank/DDBJ whole genome shotgun (WGS) entry which is preliminary data.</text>
</comment>
<protein>
    <recommendedName>
        <fullName evidence="6">tRNA (Guanine-N1)-methyltransferase</fullName>
    </recommendedName>
</protein>
<gene>
    <name evidence="4" type="ORF">H7U12_15135</name>
</gene>
<keyword evidence="3" id="KW-0732">Signal</keyword>
<reference evidence="4 5" key="1">
    <citation type="journal article" date="2019" name="Int. J. Syst. Evol. Microbiol.">
        <title>Rufibacter sediminis sp. nov., isolated from freshwater lake sediment.</title>
        <authorList>
            <person name="Qu J.H."/>
            <person name="Zhang L.J."/>
            <person name="Fu Y.H."/>
            <person name="Li H.F."/>
        </authorList>
    </citation>
    <scope>NUCLEOTIDE SEQUENCE [LARGE SCALE GENOMIC DNA]</scope>
    <source>
        <strain evidence="4 5">H-1</strain>
    </source>
</reference>
<proteinExistence type="predicted"/>
<evidence type="ECO:0008006" key="6">
    <source>
        <dbReference type="Google" id="ProtNLM"/>
    </source>
</evidence>
<feature type="signal peptide" evidence="3">
    <location>
        <begin position="1"/>
        <end position="20"/>
    </location>
</feature>
<evidence type="ECO:0000313" key="5">
    <source>
        <dbReference type="Proteomes" id="UP000659698"/>
    </source>
</evidence>
<feature type="transmembrane region" description="Helical" evidence="2">
    <location>
        <begin position="141"/>
        <end position="164"/>
    </location>
</feature>
<organism evidence="4 5">
    <name type="scientific">Rufibacter sediminis</name>
    <dbReference type="NCBI Taxonomy" id="2762756"/>
    <lineage>
        <taxon>Bacteria</taxon>
        <taxon>Pseudomonadati</taxon>
        <taxon>Bacteroidota</taxon>
        <taxon>Cytophagia</taxon>
        <taxon>Cytophagales</taxon>
        <taxon>Hymenobacteraceae</taxon>
        <taxon>Rufibacter</taxon>
    </lineage>
</organism>
<dbReference type="Proteomes" id="UP000659698">
    <property type="component" value="Unassembled WGS sequence"/>
</dbReference>
<dbReference type="EMBL" id="JACOAF010000034">
    <property type="protein sequence ID" value="MBC3541027.1"/>
    <property type="molecule type" value="Genomic_DNA"/>
</dbReference>
<keyword evidence="1" id="KW-0175">Coiled coil</keyword>
<evidence type="ECO:0000313" key="4">
    <source>
        <dbReference type="EMBL" id="MBC3541027.1"/>
    </source>
</evidence>
<sequence>MKVFSFFLFLSLAVGFTGQAQTAAPAKNKASYTLQQQFNSLKFRSSTHTEYNQPYKVVKQANLDAFFKNVQDTLRAREQSIKNAGKETAVKLAQTQKELADQKLQVQSLQEVNAQKEKQIQQGAHDVASLSVLGIDMDKQVYVIISLIIILALGAVAAVFAFMYKNSNRVTEEKIRAYDELTEEFKNHKQLAREKEIKLKREQQSEANKVEELKQQLAQFRH</sequence>
<keyword evidence="2" id="KW-1133">Transmembrane helix</keyword>
<feature type="coiled-coil region" evidence="1">
    <location>
        <begin position="178"/>
        <end position="216"/>
    </location>
</feature>
<evidence type="ECO:0000256" key="3">
    <source>
        <dbReference type="SAM" id="SignalP"/>
    </source>
</evidence>
<keyword evidence="5" id="KW-1185">Reference proteome</keyword>
<evidence type="ECO:0000256" key="1">
    <source>
        <dbReference type="SAM" id="Coils"/>
    </source>
</evidence>
<keyword evidence="2" id="KW-0812">Transmembrane</keyword>
<feature type="coiled-coil region" evidence="1">
    <location>
        <begin position="92"/>
        <end position="119"/>
    </location>
</feature>
<feature type="chain" id="PRO_5046579475" description="tRNA (Guanine-N1)-methyltransferase" evidence="3">
    <location>
        <begin position="21"/>
        <end position="222"/>
    </location>
</feature>
<evidence type="ECO:0000256" key="2">
    <source>
        <dbReference type="SAM" id="Phobius"/>
    </source>
</evidence>
<accession>A0ABR6VVV5</accession>
<keyword evidence="2" id="KW-0472">Membrane</keyword>
<name>A0ABR6VVV5_9BACT</name>